<feature type="region of interest" description="Disordered" evidence="2">
    <location>
        <begin position="1"/>
        <end position="30"/>
    </location>
</feature>
<protein>
    <submittedName>
        <fullName evidence="3">KH domain-containing protein</fullName>
    </submittedName>
</protein>
<gene>
    <name evidence="3" type="ORF">U3653_06430</name>
</gene>
<evidence type="ECO:0000313" key="4">
    <source>
        <dbReference type="Proteomes" id="UP001348098"/>
    </source>
</evidence>
<dbReference type="PROSITE" id="PS50084">
    <property type="entry name" value="KH_TYPE_1"/>
    <property type="match status" value="1"/>
</dbReference>
<evidence type="ECO:0000313" key="3">
    <source>
        <dbReference type="EMBL" id="MEB3509648.1"/>
    </source>
</evidence>
<dbReference type="RefSeq" id="WP_323123898.1">
    <property type="nucleotide sequence ID" value="NZ_JAYESH010000001.1"/>
</dbReference>
<name>A0ABU6AQL7_9NOCA</name>
<feature type="compositionally biased region" description="Basic and acidic residues" evidence="2">
    <location>
        <begin position="1"/>
        <end position="26"/>
    </location>
</feature>
<dbReference type="EMBL" id="JAYKYQ010000002">
    <property type="protein sequence ID" value="MEB3509648.1"/>
    <property type="molecule type" value="Genomic_DNA"/>
</dbReference>
<keyword evidence="1" id="KW-0694">RNA-binding</keyword>
<accession>A0ABU6AQL7</accession>
<reference evidence="3 4" key="1">
    <citation type="submission" date="2023-12" db="EMBL/GenBank/DDBJ databases">
        <title>novel species in genus Nocarida.</title>
        <authorList>
            <person name="Li Z."/>
        </authorList>
    </citation>
    <scope>NUCLEOTIDE SEQUENCE [LARGE SCALE GENOMIC DNA]</scope>
    <source>
        <strain evidence="3 4">CDC186</strain>
    </source>
</reference>
<organism evidence="3 4">
    <name type="scientific">Nocardia implantans</name>
    <dbReference type="NCBI Taxonomy" id="3108168"/>
    <lineage>
        <taxon>Bacteria</taxon>
        <taxon>Bacillati</taxon>
        <taxon>Actinomycetota</taxon>
        <taxon>Actinomycetes</taxon>
        <taxon>Mycobacteriales</taxon>
        <taxon>Nocardiaceae</taxon>
        <taxon>Nocardia</taxon>
    </lineage>
</organism>
<evidence type="ECO:0000256" key="2">
    <source>
        <dbReference type="SAM" id="MobiDB-lite"/>
    </source>
</evidence>
<proteinExistence type="predicted"/>
<evidence type="ECO:0000256" key="1">
    <source>
        <dbReference type="PROSITE-ProRule" id="PRU00117"/>
    </source>
</evidence>
<sequence length="450" mass="50463">MRRIDHQSDLRAQDRSPRQRRNDHFGLRRRGAGMSQPVNVVLDIRQTSNPPTDLAGLRALWTQIEQQLAGASLRGTEKIVVPLRDNRTCVLWVQDRLCAPARVDADTTFSIRGVLEPAMVRHKCTTCAASGRVTYAPFLCAGCDQGDRQGRVCDEHAVVLEGRMTATCARHRPSCACGAAATFRCNGDNCRGRNAFCDRHRVAHPGAADLSYCPDCYRKEFPECAGPGCTSTGSIACEFVTDGRTRTCGNAACAKHAYRWQIFGPHKRGLGLCPEHARRLKSLEDRQIVFQIVAGTANRRRGPRTEAKRAYISLPRLTIVRHIFINSRSRKLDIASIDRMFAELQRDSRTESVMRRLLQEQEKLRGTDVTAAAIAERRGRELFDRLTAWLRARGRAEVADHIAFSDYRPRSNLLFVHVEPDYKGRFIGRGGAERRAASKALGVEVKVEER</sequence>
<dbReference type="Proteomes" id="UP001348098">
    <property type="component" value="Unassembled WGS sequence"/>
</dbReference>
<keyword evidence="4" id="KW-1185">Reference proteome</keyword>
<comment type="caution">
    <text evidence="3">The sequence shown here is derived from an EMBL/GenBank/DDBJ whole genome shotgun (WGS) entry which is preliminary data.</text>
</comment>